<dbReference type="InterPro" id="IPR036855">
    <property type="entry name" value="Znf_CCCH_sf"/>
</dbReference>
<keyword evidence="2" id="KW-0677">Repeat</keyword>
<dbReference type="AlphaFoldDB" id="A0A103YBG2"/>
<dbReference type="OMA" id="WRFMNGE"/>
<keyword evidence="4 5" id="KW-0862">Zinc</keyword>
<sequence>MENQFPKRPRSSEPLPNRRTQCKTEPCLRFRRGTYDHGDRCCFVHGNGDLRTVDGRNELIGADESSRVKHWDENQNPRCSDKTKLCWRFMNGEKCQFGDRCHFNHIRTERKSVAISIVNVAGNGQMQQHKQTPWKTRLCNRWMSTGSCAFGLKCCFAHGESELQKRGSNDAQDYADGEPCKWVDMTCEKKVDGKRWEFKWKDVEKIGRIYADWINDTSLVHVENGNVAS</sequence>
<dbReference type="Gene3D" id="4.10.1000.10">
    <property type="entry name" value="Zinc finger, CCCH-type"/>
    <property type="match status" value="1"/>
</dbReference>
<dbReference type="InterPro" id="IPR000571">
    <property type="entry name" value="Znf_CCCH"/>
</dbReference>
<dbReference type="FunFam" id="4.10.1000.10:FF:000001">
    <property type="entry name" value="zinc finger CCCH domain-containing protein 15-like"/>
    <property type="match status" value="1"/>
</dbReference>
<evidence type="ECO:0000256" key="3">
    <source>
        <dbReference type="ARBA" id="ARBA00022771"/>
    </source>
</evidence>
<keyword evidence="8" id="KW-1185">Reference proteome</keyword>
<dbReference type="PANTHER" id="PTHR12547">
    <property type="entry name" value="CCCH ZINC FINGER/TIS11-RELATED"/>
    <property type="match status" value="1"/>
</dbReference>
<evidence type="ECO:0000256" key="4">
    <source>
        <dbReference type="ARBA" id="ARBA00022833"/>
    </source>
</evidence>
<evidence type="ECO:0000256" key="1">
    <source>
        <dbReference type="ARBA" id="ARBA00022723"/>
    </source>
</evidence>
<feature type="zinc finger region" description="C3H1-type" evidence="5">
    <location>
        <begin position="80"/>
        <end position="108"/>
    </location>
</feature>
<feature type="domain" description="C3H1-type" evidence="6">
    <location>
        <begin position="133"/>
        <end position="161"/>
    </location>
</feature>
<name>A0A103YBG2_CYNCS</name>
<dbReference type="PROSITE" id="PS50103">
    <property type="entry name" value="ZF_C3H1"/>
    <property type="match status" value="3"/>
</dbReference>
<dbReference type="Gene3D" id="3.30.1370.210">
    <property type="match status" value="1"/>
</dbReference>
<dbReference type="InterPro" id="IPR045877">
    <property type="entry name" value="ZFP36-like"/>
</dbReference>
<feature type="domain" description="C3H1-type" evidence="6">
    <location>
        <begin position="80"/>
        <end position="108"/>
    </location>
</feature>
<evidence type="ECO:0000313" key="8">
    <source>
        <dbReference type="Proteomes" id="UP000243975"/>
    </source>
</evidence>
<keyword evidence="3 5" id="KW-0863">Zinc-finger</keyword>
<dbReference type="Pfam" id="PF00642">
    <property type="entry name" value="zf-CCCH"/>
    <property type="match status" value="2"/>
</dbReference>
<dbReference type="GO" id="GO:0003729">
    <property type="term" value="F:mRNA binding"/>
    <property type="evidence" value="ECO:0007669"/>
    <property type="project" value="InterPro"/>
</dbReference>
<reference evidence="7 8" key="1">
    <citation type="journal article" date="2016" name="Sci. Rep.">
        <title>The genome sequence of the outbreeding globe artichoke constructed de novo incorporating a phase-aware low-pass sequencing strategy of F1 progeny.</title>
        <authorList>
            <person name="Scaglione D."/>
            <person name="Reyes-Chin-Wo S."/>
            <person name="Acquadro A."/>
            <person name="Froenicke L."/>
            <person name="Portis E."/>
            <person name="Beitel C."/>
            <person name="Tirone M."/>
            <person name="Mauro R."/>
            <person name="Lo Monaco A."/>
            <person name="Mauromicale G."/>
            <person name="Faccioli P."/>
            <person name="Cattivelli L."/>
            <person name="Rieseberg L."/>
            <person name="Michelmore R."/>
            <person name="Lanteri S."/>
        </authorList>
    </citation>
    <scope>NUCLEOTIDE SEQUENCE [LARGE SCALE GENOMIC DNA]</scope>
    <source>
        <strain evidence="7">2C</strain>
    </source>
</reference>
<dbReference type="GO" id="GO:0008270">
    <property type="term" value="F:zinc ion binding"/>
    <property type="evidence" value="ECO:0007669"/>
    <property type="project" value="UniProtKB-KW"/>
</dbReference>
<dbReference type="Gramene" id="KVI06019">
    <property type="protein sequence ID" value="KVI06019"/>
    <property type="gene ID" value="Ccrd_015642"/>
</dbReference>
<dbReference type="OrthoDB" id="410307at2759"/>
<feature type="domain" description="C3H1-type" evidence="6">
    <location>
        <begin position="21"/>
        <end position="48"/>
    </location>
</feature>
<feature type="zinc finger region" description="C3H1-type" evidence="5">
    <location>
        <begin position="21"/>
        <end position="48"/>
    </location>
</feature>
<proteinExistence type="predicted"/>
<dbReference type="SMART" id="SM00356">
    <property type="entry name" value="ZnF_C3H1"/>
    <property type="match status" value="3"/>
</dbReference>
<accession>A0A103YBG2</accession>
<dbReference type="Proteomes" id="UP000243975">
    <property type="component" value="Unassembled WGS sequence"/>
</dbReference>
<dbReference type="PANTHER" id="PTHR12547:SF18">
    <property type="entry name" value="PROTEIN TIS11"/>
    <property type="match status" value="1"/>
</dbReference>
<gene>
    <name evidence="7" type="ORF">Ccrd_015642</name>
</gene>
<keyword evidence="1 5" id="KW-0479">Metal-binding</keyword>
<protein>
    <submittedName>
        <fullName evidence="7">Zinc finger, CCCH-type</fullName>
    </submittedName>
</protein>
<feature type="zinc finger region" description="C3H1-type" evidence="5">
    <location>
        <begin position="133"/>
        <end position="161"/>
    </location>
</feature>
<comment type="caution">
    <text evidence="7">The sequence shown here is derived from an EMBL/GenBank/DDBJ whole genome shotgun (WGS) entry which is preliminary data.</text>
</comment>
<evidence type="ECO:0000313" key="7">
    <source>
        <dbReference type="EMBL" id="KVI06019.1"/>
    </source>
</evidence>
<dbReference type="EMBL" id="LEKV01001856">
    <property type="protein sequence ID" value="KVI06019.1"/>
    <property type="molecule type" value="Genomic_DNA"/>
</dbReference>
<evidence type="ECO:0000256" key="5">
    <source>
        <dbReference type="PROSITE-ProRule" id="PRU00723"/>
    </source>
</evidence>
<evidence type="ECO:0000259" key="6">
    <source>
        <dbReference type="PROSITE" id="PS50103"/>
    </source>
</evidence>
<organism evidence="7 8">
    <name type="scientific">Cynara cardunculus var. scolymus</name>
    <name type="common">Globe artichoke</name>
    <name type="synonym">Cynara scolymus</name>
    <dbReference type="NCBI Taxonomy" id="59895"/>
    <lineage>
        <taxon>Eukaryota</taxon>
        <taxon>Viridiplantae</taxon>
        <taxon>Streptophyta</taxon>
        <taxon>Embryophyta</taxon>
        <taxon>Tracheophyta</taxon>
        <taxon>Spermatophyta</taxon>
        <taxon>Magnoliopsida</taxon>
        <taxon>eudicotyledons</taxon>
        <taxon>Gunneridae</taxon>
        <taxon>Pentapetalae</taxon>
        <taxon>asterids</taxon>
        <taxon>campanulids</taxon>
        <taxon>Asterales</taxon>
        <taxon>Asteraceae</taxon>
        <taxon>Carduoideae</taxon>
        <taxon>Cardueae</taxon>
        <taxon>Carduinae</taxon>
        <taxon>Cynara</taxon>
    </lineage>
</organism>
<dbReference type="SUPFAM" id="SSF90229">
    <property type="entry name" value="CCCH zinc finger"/>
    <property type="match status" value="2"/>
</dbReference>
<dbReference type="STRING" id="59895.A0A103YBG2"/>
<evidence type="ECO:0000256" key="2">
    <source>
        <dbReference type="ARBA" id="ARBA00022737"/>
    </source>
</evidence>